<organism evidence="6 7">
    <name type="scientific">Maricaulis virginensis</name>
    <dbReference type="NCBI Taxonomy" id="144022"/>
    <lineage>
        <taxon>Bacteria</taxon>
        <taxon>Pseudomonadati</taxon>
        <taxon>Pseudomonadota</taxon>
        <taxon>Alphaproteobacteria</taxon>
        <taxon>Maricaulales</taxon>
        <taxon>Maricaulaceae</taxon>
        <taxon>Maricaulis</taxon>
    </lineage>
</organism>
<reference evidence="6" key="1">
    <citation type="journal article" date="2014" name="Int. J. Syst. Evol. Microbiol.">
        <title>Complete genome sequence of Corynebacterium casei LMG S-19264T (=DSM 44701T), isolated from a smear-ripened cheese.</title>
        <authorList>
            <consortium name="US DOE Joint Genome Institute (JGI-PGF)"/>
            <person name="Walter F."/>
            <person name="Albersmeier A."/>
            <person name="Kalinowski J."/>
            <person name="Ruckert C."/>
        </authorList>
    </citation>
    <scope>NUCLEOTIDE SEQUENCE</scope>
    <source>
        <strain evidence="6">VKM B-1513</strain>
    </source>
</reference>
<dbReference type="InterPro" id="IPR002130">
    <property type="entry name" value="Cyclophilin-type_PPIase_dom"/>
</dbReference>
<dbReference type="GO" id="GO:0003755">
    <property type="term" value="F:peptidyl-prolyl cis-trans isomerase activity"/>
    <property type="evidence" value="ECO:0007669"/>
    <property type="project" value="UniProtKB-KW"/>
</dbReference>
<keyword evidence="7" id="KW-1185">Reference proteome</keyword>
<dbReference type="AlphaFoldDB" id="A0A9W6MMH8"/>
<gene>
    <name evidence="6" type="ORF">GCM10017621_03420</name>
</gene>
<dbReference type="InterPro" id="IPR029000">
    <property type="entry name" value="Cyclophilin-like_dom_sf"/>
</dbReference>
<dbReference type="PANTHER" id="PTHR45625">
    <property type="entry name" value="PEPTIDYL-PROLYL CIS-TRANS ISOMERASE-RELATED"/>
    <property type="match status" value="1"/>
</dbReference>
<sequence length="321" mass="34499">MIMRLTLSATFALALTAAACGREAATEADAEVAASAASTAAVATQAEPAAAEPAYDFPAEAWRTVDQDRLLYIDTDHGMVVVELAPEFAPNHVARLRELVGERFYDFLVWHRVIDGFMAQGGGARANPGHAADKPPMEAEFTIRRAGEPAVSELQDRVVNPGQIPQMAKAGFWNGFHAGTQTAALAGITGDGMVQSWLLHCRGAAAMARTSDPNSARSQFYITTGSPDHLNATYTVWGRVRHGMDAVDRIAVGSAMEDPDFRPDVIRSMRIGSELPAEDQIEIEVVDTDSEAFAGYLDTLRNAQGNLPDICEITVPSRIAE</sequence>
<proteinExistence type="predicted"/>
<dbReference type="PANTHER" id="PTHR45625:SF4">
    <property type="entry name" value="PEPTIDYLPROLYL ISOMERASE DOMAIN AND WD REPEAT-CONTAINING PROTEIN 1"/>
    <property type="match status" value="1"/>
</dbReference>
<keyword evidence="3 6" id="KW-0413">Isomerase</keyword>
<dbReference type="SUPFAM" id="SSF50891">
    <property type="entry name" value="Cyclophilin-like"/>
    <property type="match status" value="1"/>
</dbReference>
<evidence type="ECO:0000256" key="4">
    <source>
        <dbReference type="SAM" id="SignalP"/>
    </source>
</evidence>
<evidence type="ECO:0000256" key="2">
    <source>
        <dbReference type="ARBA" id="ARBA00023110"/>
    </source>
</evidence>
<evidence type="ECO:0000313" key="7">
    <source>
        <dbReference type="Proteomes" id="UP001143486"/>
    </source>
</evidence>
<evidence type="ECO:0000259" key="5">
    <source>
        <dbReference type="PROSITE" id="PS50072"/>
    </source>
</evidence>
<comment type="caution">
    <text evidence="6">The sequence shown here is derived from an EMBL/GenBank/DDBJ whole genome shotgun (WGS) entry which is preliminary data.</text>
</comment>
<protein>
    <recommendedName>
        <fullName evidence="1">peptidylprolyl isomerase</fullName>
        <ecNumber evidence="1">5.2.1.8</ecNumber>
    </recommendedName>
</protein>
<dbReference type="Pfam" id="PF00160">
    <property type="entry name" value="Pro_isomerase"/>
    <property type="match status" value="1"/>
</dbReference>
<feature type="chain" id="PRO_5040797097" description="peptidylprolyl isomerase" evidence="4">
    <location>
        <begin position="25"/>
        <end position="321"/>
    </location>
</feature>
<reference evidence="6" key="2">
    <citation type="submission" date="2023-01" db="EMBL/GenBank/DDBJ databases">
        <authorList>
            <person name="Sun Q."/>
            <person name="Evtushenko L."/>
        </authorList>
    </citation>
    <scope>NUCLEOTIDE SEQUENCE</scope>
    <source>
        <strain evidence="6">VKM B-1513</strain>
    </source>
</reference>
<feature type="signal peptide" evidence="4">
    <location>
        <begin position="1"/>
        <end position="24"/>
    </location>
</feature>
<keyword evidence="4" id="KW-0732">Signal</keyword>
<evidence type="ECO:0000256" key="3">
    <source>
        <dbReference type="ARBA" id="ARBA00023235"/>
    </source>
</evidence>
<dbReference type="PROSITE" id="PS51257">
    <property type="entry name" value="PROKAR_LIPOPROTEIN"/>
    <property type="match status" value="1"/>
</dbReference>
<feature type="domain" description="PPIase cyclophilin-type" evidence="5">
    <location>
        <begin position="74"/>
        <end position="263"/>
    </location>
</feature>
<name>A0A9W6MMH8_9PROT</name>
<dbReference type="PROSITE" id="PS50072">
    <property type="entry name" value="CSA_PPIASE_2"/>
    <property type="match status" value="1"/>
</dbReference>
<evidence type="ECO:0000256" key="1">
    <source>
        <dbReference type="ARBA" id="ARBA00013194"/>
    </source>
</evidence>
<dbReference type="CDD" id="cd00317">
    <property type="entry name" value="cyclophilin"/>
    <property type="match status" value="1"/>
</dbReference>
<dbReference type="Gene3D" id="2.40.100.10">
    <property type="entry name" value="Cyclophilin-like"/>
    <property type="match status" value="1"/>
</dbReference>
<dbReference type="EMBL" id="BSFE01000001">
    <property type="protein sequence ID" value="GLK50834.1"/>
    <property type="molecule type" value="Genomic_DNA"/>
</dbReference>
<dbReference type="Proteomes" id="UP001143486">
    <property type="component" value="Unassembled WGS sequence"/>
</dbReference>
<keyword evidence="2" id="KW-0697">Rotamase</keyword>
<accession>A0A9W6MMH8</accession>
<dbReference type="EC" id="5.2.1.8" evidence="1"/>
<dbReference type="InterPro" id="IPR044666">
    <property type="entry name" value="Cyclophilin_A-like"/>
</dbReference>
<evidence type="ECO:0000313" key="6">
    <source>
        <dbReference type="EMBL" id="GLK50834.1"/>
    </source>
</evidence>